<dbReference type="PANTHER" id="PTHR43537">
    <property type="entry name" value="TRANSCRIPTIONAL REGULATOR, GNTR FAMILY"/>
    <property type="match status" value="1"/>
</dbReference>
<keyword evidence="3" id="KW-0804">Transcription</keyword>
<evidence type="ECO:0000313" key="5">
    <source>
        <dbReference type="EMBL" id="MBB3893416.1"/>
    </source>
</evidence>
<evidence type="ECO:0000256" key="3">
    <source>
        <dbReference type="ARBA" id="ARBA00023163"/>
    </source>
</evidence>
<dbReference type="SUPFAM" id="SSF46785">
    <property type="entry name" value="Winged helix' DNA-binding domain"/>
    <property type="match status" value="1"/>
</dbReference>
<dbReference type="PROSITE" id="PS50949">
    <property type="entry name" value="HTH_GNTR"/>
    <property type="match status" value="1"/>
</dbReference>
<dbReference type="GO" id="GO:0003700">
    <property type="term" value="F:DNA-binding transcription factor activity"/>
    <property type="evidence" value="ECO:0007669"/>
    <property type="project" value="InterPro"/>
</dbReference>
<keyword evidence="2 5" id="KW-0238">DNA-binding</keyword>
<dbReference type="Pfam" id="PF00392">
    <property type="entry name" value="GntR"/>
    <property type="match status" value="1"/>
</dbReference>
<evidence type="ECO:0000256" key="2">
    <source>
        <dbReference type="ARBA" id="ARBA00023125"/>
    </source>
</evidence>
<accession>A0A840A475</accession>
<gene>
    <name evidence="5" type="ORF">GGQ61_004160</name>
</gene>
<dbReference type="RefSeq" id="WP_183776924.1">
    <property type="nucleotide sequence ID" value="NZ_JACIDK010000010.1"/>
</dbReference>
<dbReference type="GO" id="GO:0003677">
    <property type="term" value="F:DNA binding"/>
    <property type="evidence" value="ECO:0007669"/>
    <property type="project" value="UniProtKB-KW"/>
</dbReference>
<name>A0A840A475_9CAUL</name>
<dbReference type="EMBL" id="JACIDK010000010">
    <property type="protein sequence ID" value="MBB3893416.1"/>
    <property type="molecule type" value="Genomic_DNA"/>
</dbReference>
<evidence type="ECO:0000256" key="1">
    <source>
        <dbReference type="ARBA" id="ARBA00023015"/>
    </source>
</evidence>
<keyword evidence="6" id="KW-1185">Reference proteome</keyword>
<protein>
    <submittedName>
        <fullName evidence="5">DNA-binding GntR family transcriptional regulator</fullName>
    </submittedName>
</protein>
<dbReference type="AlphaFoldDB" id="A0A840A475"/>
<evidence type="ECO:0000259" key="4">
    <source>
        <dbReference type="PROSITE" id="PS50949"/>
    </source>
</evidence>
<dbReference type="InterPro" id="IPR036388">
    <property type="entry name" value="WH-like_DNA-bd_sf"/>
</dbReference>
<dbReference type="InterPro" id="IPR000524">
    <property type="entry name" value="Tscrpt_reg_HTH_GntR"/>
</dbReference>
<comment type="caution">
    <text evidence="5">The sequence shown here is derived from an EMBL/GenBank/DDBJ whole genome shotgun (WGS) entry which is preliminary data.</text>
</comment>
<sequence length="202" mass="22107">MEKDRDPFGQAICAVRQRVRAGRYVLGERLAITELANDLDLSATPVREALSRLSGEGLIEDRRGQGYFAWRLDVVDLTDLYELQGAYLDIALSRAGARGPGLEPSAAASAEDLFAHIVHQSHSAALTRANRLLADRLAAPRRVEERVLSDVEGELSALLGVVEIDDLRQELAAYHERRLSSGRAIVAALRSQAGQDENIVPQ</sequence>
<dbReference type="InterPro" id="IPR036390">
    <property type="entry name" value="WH_DNA-bd_sf"/>
</dbReference>
<feature type="domain" description="HTH gntR-type" evidence="4">
    <location>
        <begin position="5"/>
        <end position="72"/>
    </location>
</feature>
<dbReference type="Proteomes" id="UP000530564">
    <property type="component" value="Unassembled WGS sequence"/>
</dbReference>
<proteinExistence type="predicted"/>
<dbReference type="PANTHER" id="PTHR43537:SF5">
    <property type="entry name" value="UXU OPERON TRANSCRIPTIONAL REGULATOR"/>
    <property type="match status" value="1"/>
</dbReference>
<reference evidence="5 6" key="1">
    <citation type="submission" date="2020-08" db="EMBL/GenBank/DDBJ databases">
        <title>Genomic Encyclopedia of Type Strains, Phase IV (KMG-IV): sequencing the most valuable type-strain genomes for metagenomic binning, comparative biology and taxonomic classification.</title>
        <authorList>
            <person name="Goeker M."/>
        </authorList>
    </citation>
    <scope>NUCLEOTIDE SEQUENCE [LARGE SCALE GENOMIC DNA]</scope>
    <source>
        <strain evidence="5 6">DSM 21793</strain>
    </source>
</reference>
<organism evidence="5 6">
    <name type="scientific">Phenylobacterium haematophilum</name>
    <dbReference type="NCBI Taxonomy" id="98513"/>
    <lineage>
        <taxon>Bacteria</taxon>
        <taxon>Pseudomonadati</taxon>
        <taxon>Pseudomonadota</taxon>
        <taxon>Alphaproteobacteria</taxon>
        <taxon>Caulobacterales</taxon>
        <taxon>Caulobacteraceae</taxon>
        <taxon>Phenylobacterium</taxon>
    </lineage>
</organism>
<dbReference type="Gene3D" id="1.10.10.10">
    <property type="entry name" value="Winged helix-like DNA-binding domain superfamily/Winged helix DNA-binding domain"/>
    <property type="match status" value="1"/>
</dbReference>
<dbReference type="SMART" id="SM00345">
    <property type="entry name" value="HTH_GNTR"/>
    <property type="match status" value="1"/>
</dbReference>
<keyword evidence="1" id="KW-0805">Transcription regulation</keyword>
<evidence type="ECO:0000313" key="6">
    <source>
        <dbReference type="Proteomes" id="UP000530564"/>
    </source>
</evidence>